<gene>
    <name evidence="2" type="ORF">COCVIDRAFT_104034</name>
</gene>
<dbReference type="EMBL" id="KI968755">
    <property type="protein sequence ID" value="EUN25205.1"/>
    <property type="molecule type" value="Genomic_DNA"/>
</dbReference>
<keyword evidence="3" id="KW-1185">Reference proteome</keyword>
<organism evidence="2 3">
    <name type="scientific">Bipolaris victoriae (strain FI3)</name>
    <name type="common">Victoria blight of oats agent</name>
    <name type="synonym">Cochliobolus victoriae</name>
    <dbReference type="NCBI Taxonomy" id="930091"/>
    <lineage>
        <taxon>Eukaryota</taxon>
        <taxon>Fungi</taxon>
        <taxon>Dikarya</taxon>
        <taxon>Ascomycota</taxon>
        <taxon>Pezizomycotina</taxon>
        <taxon>Dothideomycetes</taxon>
        <taxon>Pleosporomycetidae</taxon>
        <taxon>Pleosporales</taxon>
        <taxon>Pleosporineae</taxon>
        <taxon>Pleosporaceae</taxon>
        <taxon>Bipolaris</taxon>
    </lineage>
</organism>
<keyword evidence="1" id="KW-0472">Membrane</keyword>
<protein>
    <submittedName>
        <fullName evidence="2">Uncharacterized protein</fullName>
    </submittedName>
</protein>
<proteinExistence type="predicted"/>
<dbReference type="AlphaFoldDB" id="W7EHH9"/>
<feature type="non-terminal residue" evidence="2">
    <location>
        <position position="1"/>
    </location>
</feature>
<name>W7EHH9_BIPV3</name>
<dbReference type="Proteomes" id="UP000054337">
    <property type="component" value="Unassembled WGS sequence"/>
</dbReference>
<dbReference type="GeneID" id="26248651"/>
<dbReference type="HOGENOM" id="CLU_2855770_0_0_1"/>
<feature type="transmembrane region" description="Helical" evidence="1">
    <location>
        <begin position="6"/>
        <end position="25"/>
    </location>
</feature>
<keyword evidence="1" id="KW-0812">Transmembrane</keyword>
<sequence length="65" mass="6703">GGLGLLLGAFLGGWFPLGVGIRVYVVQGGFFFQGRGCGTWDGGGGLRDTRTKGFFGCWMGTGAVI</sequence>
<reference evidence="2 3" key="1">
    <citation type="journal article" date="2013" name="PLoS Genet.">
        <title>Comparative genome structure, secondary metabolite, and effector coding capacity across Cochliobolus pathogens.</title>
        <authorList>
            <person name="Condon B.J."/>
            <person name="Leng Y."/>
            <person name="Wu D."/>
            <person name="Bushley K.E."/>
            <person name="Ohm R.A."/>
            <person name="Otillar R."/>
            <person name="Martin J."/>
            <person name="Schackwitz W."/>
            <person name="Grimwood J."/>
            <person name="MohdZainudin N."/>
            <person name="Xue C."/>
            <person name="Wang R."/>
            <person name="Manning V.A."/>
            <person name="Dhillon B."/>
            <person name="Tu Z.J."/>
            <person name="Steffenson B.J."/>
            <person name="Salamov A."/>
            <person name="Sun H."/>
            <person name="Lowry S."/>
            <person name="LaButti K."/>
            <person name="Han J."/>
            <person name="Copeland A."/>
            <person name="Lindquist E."/>
            <person name="Barry K."/>
            <person name="Schmutz J."/>
            <person name="Baker S.E."/>
            <person name="Ciuffetti L.M."/>
            <person name="Grigoriev I.V."/>
            <person name="Zhong S."/>
            <person name="Turgeon B.G."/>
        </authorList>
    </citation>
    <scope>NUCLEOTIDE SEQUENCE [LARGE SCALE GENOMIC DNA]</scope>
    <source>
        <strain evidence="2 3">FI3</strain>
    </source>
</reference>
<dbReference type="RefSeq" id="XP_014554783.1">
    <property type="nucleotide sequence ID" value="XM_014699297.1"/>
</dbReference>
<accession>W7EHH9</accession>
<evidence type="ECO:0000313" key="2">
    <source>
        <dbReference type="EMBL" id="EUN25205.1"/>
    </source>
</evidence>
<evidence type="ECO:0000256" key="1">
    <source>
        <dbReference type="SAM" id="Phobius"/>
    </source>
</evidence>
<evidence type="ECO:0000313" key="3">
    <source>
        <dbReference type="Proteomes" id="UP000054337"/>
    </source>
</evidence>
<keyword evidence="1" id="KW-1133">Transmembrane helix</keyword>